<gene>
    <name evidence="1" type="ORF">F511_31358</name>
</gene>
<dbReference type="AlphaFoldDB" id="A0A2Z7AFH6"/>
<organism evidence="1 2">
    <name type="scientific">Dorcoceras hygrometricum</name>
    <dbReference type="NCBI Taxonomy" id="472368"/>
    <lineage>
        <taxon>Eukaryota</taxon>
        <taxon>Viridiplantae</taxon>
        <taxon>Streptophyta</taxon>
        <taxon>Embryophyta</taxon>
        <taxon>Tracheophyta</taxon>
        <taxon>Spermatophyta</taxon>
        <taxon>Magnoliopsida</taxon>
        <taxon>eudicotyledons</taxon>
        <taxon>Gunneridae</taxon>
        <taxon>Pentapetalae</taxon>
        <taxon>asterids</taxon>
        <taxon>lamiids</taxon>
        <taxon>Lamiales</taxon>
        <taxon>Gesneriaceae</taxon>
        <taxon>Didymocarpoideae</taxon>
        <taxon>Trichosporeae</taxon>
        <taxon>Loxocarpinae</taxon>
        <taxon>Dorcoceras</taxon>
    </lineage>
</organism>
<keyword evidence="2" id="KW-1185">Reference proteome</keyword>
<dbReference type="Proteomes" id="UP000250235">
    <property type="component" value="Unassembled WGS sequence"/>
</dbReference>
<protein>
    <submittedName>
        <fullName evidence="1">Uncharacterized protein</fullName>
    </submittedName>
</protein>
<evidence type="ECO:0000313" key="1">
    <source>
        <dbReference type="EMBL" id="KZV20505.1"/>
    </source>
</evidence>
<dbReference type="EMBL" id="KV015627">
    <property type="protein sequence ID" value="KZV20505.1"/>
    <property type="molecule type" value="Genomic_DNA"/>
</dbReference>
<name>A0A2Z7AFH6_9LAMI</name>
<evidence type="ECO:0000313" key="2">
    <source>
        <dbReference type="Proteomes" id="UP000250235"/>
    </source>
</evidence>
<accession>A0A2Z7AFH6</accession>
<proteinExistence type="predicted"/>
<sequence>MLTSSLLITASSNRNADVIFADSSSSLLLNHLVNSKSSHGLPISEAIHAVRHVSKAVHISEADKLLFFISSLNYFVAFQLLSDFSSYHLHTTYLISSKGSNFSFKDLWHRGSGQTGMDQDYGEAAQGQTVARAEPDLGVACVCQWPAFP</sequence>
<reference evidence="1 2" key="1">
    <citation type="journal article" date="2015" name="Proc. Natl. Acad. Sci. U.S.A.">
        <title>The resurrection genome of Boea hygrometrica: A blueprint for survival of dehydration.</title>
        <authorList>
            <person name="Xiao L."/>
            <person name="Yang G."/>
            <person name="Zhang L."/>
            <person name="Yang X."/>
            <person name="Zhao S."/>
            <person name="Ji Z."/>
            <person name="Zhou Q."/>
            <person name="Hu M."/>
            <person name="Wang Y."/>
            <person name="Chen M."/>
            <person name="Xu Y."/>
            <person name="Jin H."/>
            <person name="Xiao X."/>
            <person name="Hu G."/>
            <person name="Bao F."/>
            <person name="Hu Y."/>
            <person name="Wan P."/>
            <person name="Li L."/>
            <person name="Deng X."/>
            <person name="Kuang T."/>
            <person name="Xiang C."/>
            <person name="Zhu J.K."/>
            <person name="Oliver M.J."/>
            <person name="He Y."/>
        </authorList>
    </citation>
    <scope>NUCLEOTIDE SEQUENCE [LARGE SCALE GENOMIC DNA]</scope>
    <source>
        <strain evidence="2">cv. XS01</strain>
    </source>
</reference>